<reference evidence="3 4" key="1">
    <citation type="submission" date="2016-10" db="EMBL/GenBank/DDBJ databases">
        <authorList>
            <person name="de Groot N.N."/>
        </authorList>
    </citation>
    <scope>NUCLEOTIDE SEQUENCE [LARGE SCALE GENOMIC DNA]</scope>
    <source>
        <strain evidence="3 4">BS3776</strain>
    </source>
</reference>
<dbReference type="AlphaFoldDB" id="A0A1H0LKD4"/>
<keyword evidence="1" id="KW-0472">Membrane</keyword>
<gene>
    <name evidence="2" type="ORF">F7R15_18775</name>
    <name evidence="3" type="ORF">SAMN04490202_1551</name>
</gene>
<feature type="transmembrane region" description="Helical" evidence="1">
    <location>
        <begin position="26"/>
        <end position="47"/>
    </location>
</feature>
<evidence type="ECO:0000313" key="3">
    <source>
        <dbReference type="EMBL" id="SDO68652.1"/>
    </source>
</evidence>
<dbReference type="Proteomes" id="UP000460142">
    <property type="component" value="Unassembled WGS sequence"/>
</dbReference>
<proteinExistence type="predicted"/>
<evidence type="ECO:0000313" key="4">
    <source>
        <dbReference type="Proteomes" id="UP000198549"/>
    </source>
</evidence>
<accession>A0A1H0LKD4</accession>
<keyword evidence="1" id="KW-1133">Transmembrane helix</keyword>
<evidence type="ECO:0000313" key="5">
    <source>
        <dbReference type="Proteomes" id="UP000460142"/>
    </source>
</evidence>
<evidence type="ECO:0000313" key="2">
    <source>
        <dbReference type="EMBL" id="KAB0484069.1"/>
    </source>
</evidence>
<sequence>MPSTLTARGKVGKQSKKIERNPRQDIFIAILLLRLVLIFGLFAQGLIDAQLMRGHFWTPFGVCERAIASNSLPQVRAIPVGAGLPAKRPSASARIQG</sequence>
<protein>
    <submittedName>
        <fullName evidence="3">Uncharacterized protein</fullName>
    </submittedName>
</protein>
<organism evidence="3 4">
    <name type="scientific">Pseudomonas reinekei</name>
    <dbReference type="NCBI Taxonomy" id="395598"/>
    <lineage>
        <taxon>Bacteria</taxon>
        <taxon>Pseudomonadati</taxon>
        <taxon>Pseudomonadota</taxon>
        <taxon>Gammaproteobacteria</taxon>
        <taxon>Pseudomonadales</taxon>
        <taxon>Pseudomonadaceae</taxon>
        <taxon>Pseudomonas</taxon>
    </lineage>
</organism>
<dbReference type="EMBL" id="VZPS01000012">
    <property type="protein sequence ID" value="KAB0484069.1"/>
    <property type="molecule type" value="Genomic_DNA"/>
</dbReference>
<name>A0A1H0LKD4_PSERE</name>
<dbReference type="Proteomes" id="UP000198549">
    <property type="component" value="Chromosome I"/>
</dbReference>
<evidence type="ECO:0000256" key="1">
    <source>
        <dbReference type="SAM" id="Phobius"/>
    </source>
</evidence>
<reference evidence="2 5" key="2">
    <citation type="submission" date="2019-09" db="EMBL/GenBank/DDBJ databases">
        <title>Draft genome sequences of 48 bacterial type strains from the CCUG.</title>
        <authorList>
            <person name="Tunovic T."/>
            <person name="Pineiro-Iglesias B."/>
            <person name="Unosson C."/>
            <person name="Inganas E."/>
            <person name="Ohlen M."/>
            <person name="Cardew S."/>
            <person name="Jensie-Markopoulos S."/>
            <person name="Salva-Serra F."/>
            <person name="Jaen-Luchoro D."/>
            <person name="Karlsson R."/>
            <person name="Svensson-Stadler L."/>
            <person name="Chun J."/>
            <person name="Moore E."/>
        </authorList>
    </citation>
    <scope>NUCLEOTIDE SEQUENCE [LARGE SCALE GENOMIC DNA]</scope>
    <source>
        <strain evidence="2 5">CCUG 53116</strain>
    </source>
</reference>
<dbReference type="EMBL" id="LT629709">
    <property type="protein sequence ID" value="SDO68652.1"/>
    <property type="molecule type" value="Genomic_DNA"/>
</dbReference>
<dbReference type="OrthoDB" id="7031841at2"/>
<keyword evidence="1" id="KW-0812">Transmembrane</keyword>